<dbReference type="Gene3D" id="3.90.470.20">
    <property type="entry name" value="4'-phosphopantetheinyl transferase domain"/>
    <property type="match status" value="1"/>
</dbReference>
<dbReference type="HOGENOM" id="CLU_089696_0_2_9"/>
<keyword evidence="1 8" id="KW-0444">Lipid biosynthesis</keyword>
<dbReference type="NCBIfam" id="TIGR00516">
    <property type="entry name" value="acpS"/>
    <property type="match status" value="1"/>
</dbReference>
<proteinExistence type="inferred from homology"/>
<reference evidence="10 11" key="1">
    <citation type="submission" date="2011-08" db="EMBL/GenBank/DDBJ databases">
        <title>The Genome Sequence of Johnsonella ignava ATCC 51276.</title>
        <authorList>
            <consortium name="The Broad Institute Genome Sequencing Platform"/>
            <person name="Earl A."/>
            <person name="Ward D."/>
            <person name="Feldgarden M."/>
            <person name="Gevers D."/>
            <person name="Izard J."/>
            <person name="Blanton J.M."/>
            <person name="Baranova O.V."/>
            <person name="Dewhirst F.E."/>
            <person name="Young S.K."/>
            <person name="Zeng Q."/>
            <person name="Gargeya S."/>
            <person name="Fitzgerald M."/>
            <person name="Haas B."/>
            <person name="Abouelleil A."/>
            <person name="Alvarado L."/>
            <person name="Arachchi H.M."/>
            <person name="Berlin A."/>
            <person name="Brown A."/>
            <person name="Chapman S.B."/>
            <person name="Chen Z."/>
            <person name="Dunbar C."/>
            <person name="Freedman E."/>
            <person name="Gearin G."/>
            <person name="Gellesch M."/>
            <person name="Goldberg J."/>
            <person name="Griggs A."/>
            <person name="Gujja S."/>
            <person name="Heiman D."/>
            <person name="Howarth C."/>
            <person name="Larson L."/>
            <person name="Lui A."/>
            <person name="MacDonald P.J.P."/>
            <person name="Montmayeur A."/>
            <person name="Murphy C."/>
            <person name="Neiman D."/>
            <person name="Pearson M."/>
            <person name="Priest M."/>
            <person name="Roberts A."/>
            <person name="Saif S."/>
            <person name="Shea T."/>
            <person name="Shenoy N."/>
            <person name="Sisk P."/>
            <person name="Stolte C."/>
            <person name="Sykes S."/>
            <person name="Wortman J."/>
            <person name="Nusbaum C."/>
            <person name="Birren B."/>
        </authorList>
    </citation>
    <scope>NUCLEOTIDE SEQUENCE [LARGE SCALE GENOMIC DNA]</scope>
    <source>
        <strain evidence="10 11">ATCC 51276</strain>
    </source>
</reference>
<dbReference type="Pfam" id="PF01648">
    <property type="entry name" value="ACPS"/>
    <property type="match status" value="1"/>
</dbReference>
<evidence type="ECO:0000256" key="8">
    <source>
        <dbReference type="HAMAP-Rule" id="MF_00101"/>
    </source>
</evidence>
<evidence type="ECO:0000259" key="9">
    <source>
        <dbReference type="Pfam" id="PF01648"/>
    </source>
</evidence>
<dbReference type="SUPFAM" id="SSF56214">
    <property type="entry name" value="4'-phosphopantetheinyl transferase"/>
    <property type="match status" value="1"/>
</dbReference>
<feature type="binding site" evidence="8">
    <location>
        <position position="8"/>
    </location>
    <ligand>
        <name>Mg(2+)</name>
        <dbReference type="ChEBI" id="CHEBI:18420"/>
    </ligand>
</feature>
<evidence type="ECO:0000256" key="1">
    <source>
        <dbReference type="ARBA" id="ARBA00022516"/>
    </source>
</evidence>
<evidence type="ECO:0000313" key="10">
    <source>
        <dbReference type="EMBL" id="EHI54969.1"/>
    </source>
</evidence>
<accession>G5GJS6</accession>
<comment type="caution">
    <text evidence="10">The sequence shown here is derived from an EMBL/GenBank/DDBJ whole genome shotgun (WGS) entry which is preliminary data.</text>
</comment>
<dbReference type="EC" id="2.7.8.7" evidence="8"/>
<keyword evidence="4 8" id="KW-0276">Fatty acid metabolism</keyword>
<name>G5GJS6_9FIRM</name>
<evidence type="ECO:0000256" key="4">
    <source>
        <dbReference type="ARBA" id="ARBA00022832"/>
    </source>
</evidence>
<keyword evidence="11" id="KW-1185">Reference proteome</keyword>
<evidence type="ECO:0000256" key="5">
    <source>
        <dbReference type="ARBA" id="ARBA00022842"/>
    </source>
</evidence>
<comment type="catalytic activity">
    <reaction evidence="8">
        <text>apo-[ACP] + CoA = holo-[ACP] + adenosine 3',5'-bisphosphate + H(+)</text>
        <dbReference type="Rhea" id="RHEA:12068"/>
        <dbReference type="Rhea" id="RHEA-COMP:9685"/>
        <dbReference type="Rhea" id="RHEA-COMP:9690"/>
        <dbReference type="ChEBI" id="CHEBI:15378"/>
        <dbReference type="ChEBI" id="CHEBI:29999"/>
        <dbReference type="ChEBI" id="CHEBI:57287"/>
        <dbReference type="ChEBI" id="CHEBI:58343"/>
        <dbReference type="ChEBI" id="CHEBI:64479"/>
        <dbReference type="EC" id="2.7.8.7"/>
    </reaction>
</comment>
<dbReference type="InterPro" id="IPR002582">
    <property type="entry name" value="ACPS"/>
</dbReference>
<dbReference type="NCBIfam" id="TIGR00556">
    <property type="entry name" value="pantethn_trn"/>
    <property type="match status" value="1"/>
</dbReference>
<dbReference type="GO" id="GO:0000287">
    <property type="term" value="F:magnesium ion binding"/>
    <property type="evidence" value="ECO:0007669"/>
    <property type="project" value="UniProtKB-UniRule"/>
</dbReference>
<dbReference type="eggNOG" id="COG0736">
    <property type="taxonomic scope" value="Bacteria"/>
</dbReference>
<keyword evidence="6 8" id="KW-0443">Lipid metabolism</keyword>
<dbReference type="AlphaFoldDB" id="G5GJS6"/>
<dbReference type="GO" id="GO:0008897">
    <property type="term" value="F:holo-[acyl-carrier-protein] synthase activity"/>
    <property type="evidence" value="ECO:0007669"/>
    <property type="project" value="UniProtKB-UniRule"/>
</dbReference>
<dbReference type="GO" id="GO:0006633">
    <property type="term" value="P:fatty acid biosynthetic process"/>
    <property type="evidence" value="ECO:0007669"/>
    <property type="project" value="UniProtKB-UniRule"/>
</dbReference>
<feature type="domain" description="4'-phosphopantetheinyl transferase" evidence="9">
    <location>
        <begin position="4"/>
        <end position="93"/>
    </location>
</feature>
<protein>
    <recommendedName>
        <fullName evidence="8">Holo-[acyl-carrier-protein] synthase</fullName>
        <shortName evidence="8">Holo-ACP synthase</shortName>
        <ecNumber evidence="8">2.7.8.7</ecNumber>
    </recommendedName>
    <alternativeName>
        <fullName evidence="8">4'-phosphopantetheinyl transferase AcpS</fullName>
    </alternativeName>
</protein>
<dbReference type="HAMAP" id="MF_00101">
    <property type="entry name" value="AcpS"/>
    <property type="match status" value="1"/>
</dbReference>
<gene>
    <name evidence="8" type="primary">acpS</name>
    <name evidence="10" type="ORF">HMPREF9333_01816</name>
</gene>
<organism evidence="10 11">
    <name type="scientific">Johnsonella ignava ATCC 51276</name>
    <dbReference type="NCBI Taxonomy" id="679200"/>
    <lineage>
        <taxon>Bacteria</taxon>
        <taxon>Bacillati</taxon>
        <taxon>Bacillota</taxon>
        <taxon>Clostridia</taxon>
        <taxon>Lachnospirales</taxon>
        <taxon>Lachnospiraceae</taxon>
        <taxon>Johnsonella</taxon>
    </lineage>
</organism>
<feature type="binding site" evidence="8">
    <location>
        <position position="55"/>
    </location>
    <ligand>
        <name>Mg(2+)</name>
        <dbReference type="ChEBI" id="CHEBI:18420"/>
    </ligand>
</feature>
<dbReference type="InterPro" id="IPR008278">
    <property type="entry name" value="4-PPantetheinyl_Trfase_dom"/>
</dbReference>
<comment type="function">
    <text evidence="8">Transfers the 4'-phosphopantetheine moiety from coenzyme A to a Ser of acyl-carrier-protein.</text>
</comment>
<dbReference type="STRING" id="679200.HMPREF9333_01816"/>
<comment type="subcellular location">
    <subcellularLocation>
        <location evidence="8">Cytoplasm</location>
    </subcellularLocation>
</comment>
<evidence type="ECO:0000256" key="6">
    <source>
        <dbReference type="ARBA" id="ARBA00023098"/>
    </source>
</evidence>
<comment type="similarity">
    <text evidence="8">Belongs to the P-Pant transferase superfamily. AcpS family.</text>
</comment>
<evidence type="ECO:0000313" key="11">
    <source>
        <dbReference type="Proteomes" id="UP000003011"/>
    </source>
</evidence>
<dbReference type="InterPro" id="IPR004568">
    <property type="entry name" value="Ppantetheine-prot_Trfase_dom"/>
</dbReference>
<keyword evidence="8" id="KW-0963">Cytoplasm</keyword>
<dbReference type="InterPro" id="IPR037143">
    <property type="entry name" value="4-PPantetheinyl_Trfase_dom_sf"/>
</dbReference>
<keyword evidence="7 8" id="KW-0275">Fatty acid biosynthesis</keyword>
<evidence type="ECO:0000256" key="3">
    <source>
        <dbReference type="ARBA" id="ARBA00022723"/>
    </source>
</evidence>
<dbReference type="GO" id="GO:0005737">
    <property type="term" value="C:cytoplasm"/>
    <property type="evidence" value="ECO:0007669"/>
    <property type="project" value="UniProtKB-SubCell"/>
</dbReference>
<dbReference type="RefSeq" id="WP_005541607.1">
    <property type="nucleotide sequence ID" value="NZ_JH378836.1"/>
</dbReference>
<sequence>MIIGMGVDIIENARIKAAIKSSFSGRFIKKLFTEREVHLSNNKVSFFSGNFAAKEAFAKSLGTGFRGFMPYEVEVLRDNIGKPYIKLYGRALEKLYGLNDCFKQIGMKKCINQGICFNNIQVSITNTKDYACAFVIIEI</sequence>
<keyword evidence="2 8" id="KW-0808">Transferase</keyword>
<comment type="cofactor">
    <cofactor evidence="8">
        <name>Mg(2+)</name>
        <dbReference type="ChEBI" id="CHEBI:18420"/>
    </cofactor>
</comment>
<evidence type="ECO:0000256" key="2">
    <source>
        <dbReference type="ARBA" id="ARBA00022679"/>
    </source>
</evidence>
<keyword evidence="5 8" id="KW-0460">Magnesium</keyword>
<dbReference type="OrthoDB" id="517356at2"/>
<dbReference type="EMBL" id="ACZL01000031">
    <property type="protein sequence ID" value="EHI54969.1"/>
    <property type="molecule type" value="Genomic_DNA"/>
</dbReference>
<evidence type="ECO:0000256" key="7">
    <source>
        <dbReference type="ARBA" id="ARBA00023160"/>
    </source>
</evidence>
<keyword evidence="3 8" id="KW-0479">Metal-binding</keyword>
<dbReference type="Proteomes" id="UP000003011">
    <property type="component" value="Unassembled WGS sequence"/>
</dbReference>